<feature type="transmembrane region" description="Helical" evidence="12">
    <location>
        <begin position="513"/>
        <end position="530"/>
    </location>
</feature>
<feature type="domain" description="Sodium/calcium exchanger membrane region" evidence="13">
    <location>
        <begin position="108"/>
        <end position="251"/>
    </location>
</feature>
<dbReference type="EMBL" id="JAVIJP010000032">
    <property type="protein sequence ID" value="KAL3632665.1"/>
    <property type="molecule type" value="Genomic_DNA"/>
</dbReference>
<evidence type="ECO:0000256" key="5">
    <source>
        <dbReference type="ARBA" id="ARBA00022692"/>
    </source>
</evidence>
<sequence>MDFLTTLSRRKKAFSFFISLSFIFLITLYITSINHSFPNQPYNPILLHQTSNAENCVGVRKLVVDDHRSKCDYVKFDKSCKGKGYLNYLEIFYCTCNNSPLLGYSLLLLWLVVLFYVLGNTTSEYFCPSVESLSRVLNLSPTIAGTTLLPFGNGANDVFASIISFTRSGDADVGLNSVLGGAFFISCFVVGIVSISISSRRVRVDRGSFVRDVLFFLFALCCLLVIGFFGRISFWFALCFVCVYVVYIGVVSVMHMFCSEEEMTVDPTVEILIPLLGYVDEEKGLLLEKDGLIKAQDKKLSSMISFYYYLDLFVYVVELPLSLPRKLTIPDVSEEKWSKPIAVSSATLAPVFFAAFCNKLCEIEDFEISIAIYSSSILVGMILGSFALVLIKRSGPPKRFLLLWLAGSFLMSIVWTYMVVEELVSLLVAFGHILGISTSILGLTVLAWGNSLGDLISNLAMALKGGPDGAQVALSGCYAGPLFNTLMGLGLSLALASWESYPSSYTIPMDYELYETVGFLMGGLLWALVILPKKNMQLDKSLGVGLLAIYFCFLFLRLVKGVGLLKLGSI</sequence>
<evidence type="ECO:0000256" key="12">
    <source>
        <dbReference type="SAM" id="Phobius"/>
    </source>
</evidence>
<keyword evidence="7 12" id="KW-1133">Transmembrane helix</keyword>
<keyword evidence="8" id="KW-0915">Sodium</keyword>
<evidence type="ECO:0000256" key="7">
    <source>
        <dbReference type="ARBA" id="ARBA00022989"/>
    </source>
</evidence>
<dbReference type="Gene3D" id="1.20.1420.30">
    <property type="entry name" value="NCX, central ion-binding region"/>
    <property type="match status" value="2"/>
</dbReference>
<evidence type="ECO:0000313" key="14">
    <source>
        <dbReference type="EMBL" id="KAL3632665.1"/>
    </source>
</evidence>
<evidence type="ECO:0000256" key="2">
    <source>
        <dbReference type="ARBA" id="ARBA00022448"/>
    </source>
</evidence>
<gene>
    <name evidence="14" type="ORF">CASFOL_025649</name>
</gene>
<dbReference type="GO" id="GO:0006814">
    <property type="term" value="P:sodium ion transport"/>
    <property type="evidence" value="ECO:0007669"/>
    <property type="project" value="UniProtKB-KW"/>
</dbReference>
<evidence type="ECO:0000256" key="10">
    <source>
        <dbReference type="ARBA" id="ARBA00023201"/>
    </source>
</evidence>
<evidence type="ECO:0000256" key="6">
    <source>
        <dbReference type="ARBA" id="ARBA00022958"/>
    </source>
</evidence>
<dbReference type="AlphaFoldDB" id="A0ABD3CVH1"/>
<feature type="transmembrane region" description="Helical" evidence="12">
    <location>
        <begin position="542"/>
        <end position="559"/>
    </location>
</feature>
<keyword evidence="10" id="KW-0406">Ion transport</keyword>
<evidence type="ECO:0000256" key="4">
    <source>
        <dbReference type="ARBA" id="ARBA00022538"/>
    </source>
</evidence>
<proteinExistence type="inferred from homology"/>
<feature type="transmembrane region" description="Helical" evidence="12">
    <location>
        <begin position="13"/>
        <end position="31"/>
    </location>
</feature>
<keyword evidence="9 12" id="KW-0472">Membrane</keyword>
<accession>A0ABD3CVH1</accession>
<feature type="transmembrane region" description="Helical" evidence="12">
    <location>
        <begin position="370"/>
        <end position="391"/>
    </location>
</feature>
<protein>
    <recommendedName>
        <fullName evidence="13">Sodium/calcium exchanger membrane region domain-containing protein</fullName>
    </recommendedName>
</protein>
<feature type="domain" description="Sodium/calcium exchanger membrane region" evidence="13">
    <location>
        <begin position="405"/>
        <end position="558"/>
    </location>
</feature>
<feature type="transmembrane region" description="Helical" evidence="12">
    <location>
        <begin position="101"/>
        <end position="119"/>
    </location>
</feature>
<keyword evidence="2" id="KW-0813">Transport</keyword>
<evidence type="ECO:0000256" key="8">
    <source>
        <dbReference type="ARBA" id="ARBA00023053"/>
    </source>
</evidence>
<comment type="subcellular location">
    <subcellularLocation>
        <location evidence="1">Membrane</location>
        <topology evidence="1">Multi-pass membrane protein</topology>
    </subcellularLocation>
</comment>
<name>A0ABD3CVH1_9LAMI</name>
<dbReference type="InterPro" id="IPR051359">
    <property type="entry name" value="CaCA_antiporter"/>
</dbReference>
<evidence type="ECO:0000313" key="15">
    <source>
        <dbReference type="Proteomes" id="UP001632038"/>
    </source>
</evidence>
<feature type="transmembrane region" description="Helical" evidence="12">
    <location>
        <begin position="306"/>
        <end position="323"/>
    </location>
</feature>
<keyword evidence="10" id="KW-0739">Sodium transport</keyword>
<dbReference type="InterPro" id="IPR004837">
    <property type="entry name" value="NaCa_Exmemb"/>
</dbReference>
<feature type="transmembrane region" description="Helical" evidence="12">
    <location>
        <begin position="426"/>
        <end position="449"/>
    </location>
</feature>
<keyword evidence="5 12" id="KW-0812">Transmembrane</keyword>
<keyword evidence="15" id="KW-1185">Reference proteome</keyword>
<evidence type="ECO:0000256" key="1">
    <source>
        <dbReference type="ARBA" id="ARBA00004141"/>
    </source>
</evidence>
<feature type="transmembrane region" description="Helical" evidence="12">
    <location>
        <begin position="400"/>
        <end position="420"/>
    </location>
</feature>
<comment type="similarity">
    <text evidence="11">Belongs to the Ca(2+):cation antiporter (CaCA) (TC 2.A.19) family. Cation/calcium exchanger (CCX) subfamily.</text>
</comment>
<dbReference type="GO" id="GO:0016020">
    <property type="term" value="C:membrane"/>
    <property type="evidence" value="ECO:0007669"/>
    <property type="project" value="UniProtKB-SubCell"/>
</dbReference>
<feature type="transmembrane region" description="Helical" evidence="12">
    <location>
        <begin position="470"/>
        <end position="493"/>
    </location>
</feature>
<organism evidence="14 15">
    <name type="scientific">Castilleja foliolosa</name>
    <dbReference type="NCBI Taxonomy" id="1961234"/>
    <lineage>
        <taxon>Eukaryota</taxon>
        <taxon>Viridiplantae</taxon>
        <taxon>Streptophyta</taxon>
        <taxon>Embryophyta</taxon>
        <taxon>Tracheophyta</taxon>
        <taxon>Spermatophyta</taxon>
        <taxon>Magnoliopsida</taxon>
        <taxon>eudicotyledons</taxon>
        <taxon>Gunneridae</taxon>
        <taxon>Pentapetalae</taxon>
        <taxon>asterids</taxon>
        <taxon>lamiids</taxon>
        <taxon>Lamiales</taxon>
        <taxon>Orobanchaceae</taxon>
        <taxon>Pedicularideae</taxon>
        <taxon>Castillejinae</taxon>
        <taxon>Castilleja</taxon>
    </lineage>
</organism>
<dbReference type="Pfam" id="PF01699">
    <property type="entry name" value="Na_Ca_ex"/>
    <property type="match status" value="2"/>
</dbReference>
<feature type="transmembrane region" description="Helical" evidence="12">
    <location>
        <begin position="178"/>
        <end position="197"/>
    </location>
</feature>
<dbReference type="GO" id="GO:0015297">
    <property type="term" value="F:antiporter activity"/>
    <property type="evidence" value="ECO:0007669"/>
    <property type="project" value="UniProtKB-KW"/>
</dbReference>
<comment type="caution">
    <text evidence="14">The sequence shown here is derived from an EMBL/GenBank/DDBJ whole genome shotgun (WGS) entry which is preliminary data.</text>
</comment>
<reference evidence="15" key="1">
    <citation type="journal article" date="2024" name="IScience">
        <title>Strigolactones Initiate the Formation of Haustorium-like Structures in Castilleja.</title>
        <authorList>
            <person name="Buerger M."/>
            <person name="Peterson D."/>
            <person name="Chory J."/>
        </authorList>
    </citation>
    <scope>NUCLEOTIDE SEQUENCE [LARGE SCALE GENOMIC DNA]</scope>
</reference>
<evidence type="ECO:0000256" key="11">
    <source>
        <dbReference type="ARBA" id="ARBA00038187"/>
    </source>
</evidence>
<keyword evidence="6" id="KW-0630">Potassium</keyword>
<evidence type="ECO:0000259" key="13">
    <source>
        <dbReference type="Pfam" id="PF01699"/>
    </source>
</evidence>
<dbReference type="Proteomes" id="UP001632038">
    <property type="component" value="Unassembled WGS sequence"/>
</dbReference>
<dbReference type="GO" id="GO:0006813">
    <property type="term" value="P:potassium ion transport"/>
    <property type="evidence" value="ECO:0007669"/>
    <property type="project" value="UniProtKB-KW"/>
</dbReference>
<evidence type="ECO:0000256" key="3">
    <source>
        <dbReference type="ARBA" id="ARBA00022449"/>
    </source>
</evidence>
<keyword evidence="4" id="KW-0633">Potassium transport</keyword>
<evidence type="ECO:0000256" key="9">
    <source>
        <dbReference type="ARBA" id="ARBA00023136"/>
    </source>
</evidence>
<feature type="transmembrane region" description="Helical" evidence="12">
    <location>
        <begin position="235"/>
        <end position="257"/>
    </location>
</feature>
<dbReference type="PANTHER" id="PTHR12266:SF24">
    <property type="entry name" value="CATION_CALCIUM EXCHANGER 1"/>
    <property type="match status" value="1"/>
</dbReference>
<feature type="transmembrane region" description="Helical" evidence="12">
    <location>
        <begin position="209"/>
        <end position="229"/>
    </location>
</feature>
<keyword evidence="3" id="KW-0050">Antiport</keyword>
<dbReference type="InterPro" id="IPR044880">
    <property type="entry name" value="NCX_ion-bd_dom_sf"/>
</dbReference>
<dbReference type="PANTHER" id="PTHR12266">
    <property type="entry name" value="NA+/CA2+ K+ INDEPENDENT EXCHANGER"/>
    <property type="match status" value="1"/>
</dbReference>